<evidence type="ECO:0008006" key="3">
    <source>
        <dbReference type="Google" id="ProtNLM"/>
    </source>
</evidence>
<dbReference type="Pfam" id="PF07233">
    <property type="entry name" value="DUF1425"/>
    <property type="match status" value="1"/>
</dbReference>
<name>A3D3J5_SHEB5</name>
<dbReference type="AlphaFoldDB" id="A3D3J5"/>
<protein>
    <recommendedName>
        <fullName evidence="3">DUF1425 domain-containing protein</fullName>
    </recommendedName>
</protein>
<dbReference type="InterPro" id="IPR038483">
    <property type="entry name" value="YcfL-like_sf"/>
</dbReference>
<dbReference type="InterPro" id="IPR010824">
    <property type="entry name" value="DUF1425"/>
</dbReference>
<dbReference type="KEGG" id="sbl:Sbal_1801"/>
<accession>A3D3J5</accession>
<keyword evidence="2" id="KW-1185">Reference proteome</keyword>
<organism evidence="1 2">
    <name type="scientific">Shewanella baltica (strain OS155 / ATCC BAA-1091)</name>
    <dbReference type="NCBI Taxonomy" id="325240"/>
    <lineage>
        <taxon>Bacteria</taxon>
        <taxon>Pseudomonadati</taxon>
        <taxon>Pseudomonadota</taxon>
        <taxon>Gammaproteobacteria</taxon>
        <taxon>Alteromonadales</taxon>
        <taxon>Shewanellaceae</taxon>
        <taxon>Shewanella</taxon>
    </lineage>
</organism>
<proteinExistence type="predicted"/>
<dbReference type="EMBL" id="CP000563">
    <property type="protein sequence ID" value="ABN61308.1"/>
    <property type="molecule type" value="Genomic_DNA"/>
</dbReference>
<dbReference type="HOGENOM" id="CLU_145387_0_0_6"/>
<gene>
    <name evidence="1" type="ordered locus">Sbal_1801</name>
</gene>
<evidence type="ECO:0000313" key="1">
    <source>
        <dbReference type="EMBL" id="ABN61308.1"/>
    </source>
</evidence>
<dbReference type="Gene3D" id="2.60.40.3230">
    <property type="match status" value="1"/>
</dbReference>
<dbReference type="Proteomes" id="UP000001557">
    <property type="component" value="Chromosome"/>
</dbReference>
<evidence type="ECO:0000313" key="2">
    <source>
        <dbReference type="Proteomes" id="UP000001557"/>
    </source>
</evidence>
<dbReference type="STRING" id="325240.Sbal_1801"/>
<dbReference type="CDD" id="cd09030">
    <property type="entry name" value="DUF1425"/>
    <property type="match status" value="1"/>
</dbReference>
<sequence precursor="true">MGNDARWPRILSRDWEKEMKQIYTGLLLAAALTLGACASHTAGISVSSLGETRVDNSSFARDIGVESVDARRVGDLVQGSALIVSKSSTDMRVQYKFTWYDASGYTIEDEATSWKSVKLHGKQQLQVAAVAPNAQAVKFDVYVRETFSN</sequence>
<reference evidence="1 2" key="1">
    <citation type="submission" date="2007-02" db="EMBL/GenBank/DDBJ databases">
        <title>Complete sequence of chromosome of Shewanella baltica OS155.</title>
        <authorList>
            <consortium name="US DOE Joint Genome Institute"/>
            <person name="Copeland A."/>
            <person name="Lucas S."/>
            <person name="Lapidus A."/>
            <person name="Barry K."/>
            <person name="Detter J.C."/>
            <person name="Glavina del Rio T."/>
            <person name="Hammon N."/>
            <person name="Israni S."/>
            <person name="Dalin E."/>
            <person name="Tice H."/>
            <person name="Pitluck S."/>
            <person name="Sims D.R."/>
            <person name="Brettin T."/>
            <person name="Bruce D."/>
            <person name="Han C."/>
            <person name="Tapia R."/>
            <person name="Brainard J."/>
            <person name="Schmutz J."/>
            <person name="Larimer F."/>
            <person name="Land M."/>
            <person name="Hauser L."/>
            <person name="Kyrpides N."/>
            <person name="Mikhailova N."/>
            <person name="Brettar I."/>
            <person name="Klappenbach J."/>
            <person name="Konstantinidis K."/>
            <person name="Rodrigues J."/>
            <person name="Tiedje J."/>
            <person name="Richardson P."/>
        </authorList>
    </citation>
    <scope>NUCLEOTIDE SEQUENCE [LARGE SCALE GENOMIC DNA]</scope>
    <source>
        <strain evidence="2">OS155 / ATCC BAA-1091</strain>
    </source>
</reference>